<name>A0AA39DG36_VITRO</name>
<organism evidence="3 4">
    <name type="scientific">Vitis rotundifolia</name>
    <name type="common">Muscadine grape</name>
    <dbReference type="NCBI Taxonomy" id="103349"/>
    <lineage>
        <taxon>Eukaryota</taxon>
        <taxon>Viridiplantae</taxon>
        <taxon>Streptophyta</taxon>
        <taxon>Embryophyta</taxon>
        <taxon>Tracheophyta</taxon>
        <taxon>Spermatophyta</taxon>
        <taxon>Magnoliopsida</taxon>
        <taxon>eudicotyledons</taxon>
        <taxon>Gunneridae</taxon>
        <taxon>Pentapetalae</taxon>
        <taxon>rosids</taxon>
        <taxon>Vitales</taxon>
        <taxon>Vitaceae</taxon>
        <taxon>Viteae</taxon>
        <taxon>Vitis</taxon>
    </lineage>
</organism>
<dbReference type="Pfam" id="PF02458">
    <property type="entry name" value="Transferase"/>
    <property type="match status" value="1"/>
</dbReference>
<dbReference type="PANTHER" id="PTHR31147">
    <property type="entry name" value="ACYL TRANSFERASE 4"/>
    <property type="match status" value="1"/>
</dbReference>
<dbReference type="Gene3D" id="3.30.559.10">
    <property type="entry name" value="Chloramphenicol acetyltransferase-like domain"/>
    <property type="match status" value="2"/>
</dbReference>
<dbReference type="SUPFAM" id="SSF52777">
    <property type="entry name" value="CoA-dependent acyltransferases"/>
    <property type="match status" value="1"/>
</dbReference>
<dbReference type="InterPro" id="IPR023213">
    <property type="entry name" value="CAT-like_dom_sf"/>
</dbReference>
<accession>A0AA39DG36</accession>
<protein>
    <recommendedName>
        <fullName evidence="5">Benzyl alcohol O-benzoyltransferase</fullName>
    </recommendedName>
</protein>
<evidence type="ECO:0000256" key="1">
    <source>
        <dbReference type="ARBA" id="ARBA00009861"/>
    </source>
</evidence>
<evidence type="ECO:0000313" key="4">
    <source>
        <dbReference type="Proteomes" id="UP001168098"/>
    </source>
</evidence>
<evidence type="ECO:0008006" key="5">
    <source>
        <dbReference type="Google" id="ProtNLM"/>
    </source>
</evidence>
<comment type="caution">
    <text evidence="3">The sequence shown here is derived from an EMBL/GenBank/DDBJ whole genome shotgun (WGS) entry which is preliminary data.</text>
</comment>
<proteinExistence type="inferred from homology"/>
<sequence length="456" mass="50759">MAPRLNFPVHVGRPELVRPETTTPREFKYLSNIDDQIGLRNHLPFVHFYPPNKASPAQDPVVMIKEALAKVLVYYYPVAGRLRNSDKGKLVVDCCDEGVVFREANADITIGQLQGMDGGLKPPFPMWDQLLVDDIWGSYLITDSPLLHMQVTRLACGGFVLAYTFNHCICDAYGAYLFMTTLSEFCLNPNRQSPSRLPSWGREILKPRTPPILSYPHPEYDVPHHPSITFTRTDFKRLAQTSIFFSTSNICALKNQLNDQKTSTYHAVASCLWRARTRTLLKPNSVTRFLIPVDTRFQYKPSLPKGYYGSALVFPCAISKADELVGKPLGYAVSLISEAKRGVMGDEHRASVLDFIEVNGRRGFCTDGTYVVSDMSRLKFAHIDFGWGPGLFGGVARAGTGPAPGLLTPIVGYKNEKGVEGVLALVSLPLESVDRFHMEVRKEIDSATSLKPRSAL</sequence>
<dbReference type="GO" id="GO:0016740">
    <property type="term" value="F:transferase activity"/>
    <property type="evidence" value="ECO:0007669"/>
    <property type="project" value="UniProtKB-KW"/>
</dbReference>
<keyword evidence="2" id="KW-0808">Transferase</keyword>
<dbReference type="Proteomes" id="UP001168098">
    <property type="component" value="Unassembled WGS sequence"/>
</dbReference>
<dbReference type="InterPro" id="IPR050898">
    <property type="entry name" value="Plant_acyltransferase"/>
</dbReference>
<reference evidence="3 4" key="1">
    <citation type="journal article" date="2023" name="BMC Biotechnol.">
        <title>Vitis rotundifolia cv Carlos genome sequencing.</title>
        <authorList>
            <person name="Huff M."/>
            <person name="Hulse-Kemp A."/>
            <person name="Scheffler B."/>
            <person name="Youngblood R."/>
            <person name="Simpson S."/>
            <person name="Babiker E."/>
            <person name="Staton M."/>
        </authorList>
    </citation>
    <scope>NUCLEOTIDE SEQUENCE [LARGE SCALE GENOMIC DNA]</scope>
    <source>
        <tissue evidence="3">Leaf</tissue>
    </source>
</reference>
<dbReference type="PANTHER" id="PTHR31147:SF66">
    <property type="entry name" value="OS05G0315700 PROTEIN"/>
    <property type="match status" value="1"/>
</dbReference>
<comment type="similarity">
    <text evidence="1">Belongs to the plant acyltransferase family.</text>
</comment>
<dbReference type="AlphaFoldDB" id="A0AA39DG36"/>
<evidence type="ECO:0000256" key="2">
    <source>
        <dbReference type="ARBA" id="ARBA00022679"/>
    </source>
</evidence>
<keyword evidence="4" id="KW-1185">Reference proteome</keyword>
<evidence type="ECO:0000313" key="3">
    <source>
        <dbReference type="EMBL" id="KAJ9682689.1"/>
    </source>
</evidence>
<dbReference type="EMBL" id="JARBHA010000014">
    <property type="protein sequence ID" value="KAJ9682689.1"/>
    <property type="molecule type" value="Genomic_DNA"/>
</dbReference>
<gene>
    <name evidence="3" type="ORF">PVL29_018585</name>
</gene>